<dbReference type="EMBL" id="KN832870">
    <property type="protein sequence ID" value="KIN06818.1"/>
    <property type="molecule type" value="Genomic_DNA"/>
</dbReference>
<dbReference type="STRING" id="913774.A0A0C3DXI0"/>
<evidence type="ECO:0000313" key="7">
    <source>
        <dbReference type="Proteomes" id="UP000054321"/>
    </source>
</evidence>
<reference evidence="6 7" key="1">
    <citation type="submission" date="2014-04" db="EMBL/GenBank/DDBJ databases">
        <authorList>
            <consortium name="DOE Joint Genome Institute"/>
            <person name="Kuo A."/>
            <person name="Martino E."/>
            <person name="Perotto S."/>
            <person name="Kohler A."/>
            <person name="Nagy L.G."/>
            <person name="Floudas D."/>
            <person name="Copeland A."/>
            <person name="Barry K.W."/>
            <person name="Cichocki N."/>
            <person name="Veneault-Fourrey C."/>
            <person name="LaButti K."/>
            <person name="Lindquist E.A."/>
            <person name="Lipzen A."/>
            <person name="Lundell T."/>
            <person name="Morin E."/>
            <person name="Murat C."/>
            <person name="Sun H."/>
            <person name="Tunlid A."/>
            <person name="Henrissat B."/>
            <person name="Grigoriev I.V."/>
            <person name="Hibbett D.S."/>
            <person name="Martin F."/>
            <person name="Nordberg H.P."/>
            <person name="Cantor M.N."/>
            <person name="Hua S.X."/>
        </authorList>
    </citation>
    <scope>NUCLEOTIDE SEQUENCE [LARGE SCALE GENOMIC DNA]</scope>
    <source>
        <strain evidence="6 7">Zn</strain>
    </source>
</reference>
<dbReference type="InterPro" id="IPR020946">
    <property type="entry name" value="Flavin_mOase-like"/>
</dbReference>
<dbReference type="SUPFAM" id="SSF51905">
    <property type="entry name" value="FAD/NAD(P)-binding domain"/>
    <property type="match status" value="1"/>
</dbReference>
<dbReference type="GO" id="GO:0004499">
    <property type="term" value="F:N,N-dimethylaniline monooxygenase activity"/>
    <property type="evidence" value="ECO:0007669"/>
    <property type="project" value="InterPro"/>
</dbReference>
<dbReference type="Gene3D" id="3.50.50.60">
    <property type="entry name" value="FAD/NAD(P)-binding domain"/>
    <property type="match status" value="2"/>
</dbReference>
<dbReference type="OrthoDB" id="66881at2759"/>
<dbReference type="HOGENOM" id="CLU_032067_2_0_1"/>
<evidence type="ECO:0000256" key="3">
    <source>
        <dbReference type="ARBA" id="ARBA00022827"/>
    </source>
</evidence>
<keyword evidence="7" id="KW-1185">Reference proteome</keyword>
<name>A0A0C3DXI0_OIDMZ</name>
<keyword evidence="3" id="KW-0274">FAD</keyword>
<evidence type="ECO:0008006" key="8">
    <source>
        <dbReference type="Google" id="ProtNLM"/>
    </source>
</evidence>
<sequence>MTPEYDIVIIGAGLSGINAAQRIQTKLPGLTYTILEARGAIGGTWDFFKYPGIRSDSDLFTFGFPWRPWESANVIAYGPFIKEYIVESAAEYGIEGHIQYHNRLISANWSSKTQTWSLEVDVEGKTRYMTSKFMIYGSGYYDYEQPLLTTIPGIDRFSGIRVHPQFWPSDLDYVGKKIVIIGSGATAVTILPVLAKTAASVTMLQRSPTYIVSASSTDSRSWIRKIFPRGIAHILIRWKFMWAMYLHFQFCRAFPAMAKKLIQWATVKELPKHIAQDPHFNPTYNPWEQRLCLSPDGDFYQALRQGNAHIVTDTIKTVTNSGIITSQGETLDADIIVTATGLKIKFAGGARVTVDNIPITFSDKYLWKGALLQDVPNTAFLLGYTNASWTLGAEASIQLVCRIKHCMMTRGFTVVTPRMDEGSKVQPRGIMNLKSTYIAEGGGVLPKGGNVGPWKTRVNYFKDYLIARFGGTEGLEFLDSRKTI</sequence>
<reference evidence="7" key="2">
    <citation type="submission" date="2015-01" db="EMBL/GenBank/DDBJ databases">
        <title>Evolutionary Origins and Diversification of the Mycorrhizal Mutualists.</title>
        <authorList>
            <consortium name="DOE Joint Genome Institute"/>
            <consortium name="Mycorrhizal Genomics Consortium"/>
            <person name="Kohler A."/>
            <person name="Kuo A."/>
            <person name="Nagy L.G."/>
            <person name="Floudas D."/>
            <person name="Copeland A."/>
            <person name="Barry K.W."/>
            <person name="Cichocki N."/>
            <person name="Veneault-Fourrey C."/>
            <person name="LaButti K."/>
            <person name="Lindquist E.A."/>
            <person name="Lipzen A."/>
            <person name="Lundell T."/>
            <person name="Morin E."/>
            <person name="Murat C."/>
            <person name="Riley R."/>
            <person name="Ohm R."/>
            <person name="Sun H."/>
            <person name="Tunlid A."/>
            <person name="Henrissat B."/>
            <person name="Grigoriev I.V."/>
            <person name="Hibbett D.S."/>
            <person name="Martin F."/>
        </authorList>
    </citation>
    <scope>NUCLEOTIDE SEQUENCE [LARGE SCALE GENOMIC DNA]</scope>
    <source>
        <strain evidence="7">Zn</strain>
    </source>
</reference>
<dbReference type="GO" id="GO:0050661">
    <property type="term" value="F:NADP binding"/>
    <property type="evidence" value="ECO:0007669"/>
    <property type="project" value="InterPro"/>
</dbReference>
<gene>
    <name evidence="6" type="ORF">OIDMADRAFT_36602</name>
</gene>
<proteinExistence type="predicted"/>
<accession>A0A0C3DXI0</accession>
<keyword evidence="5" id="KW-0503">Monooxygenase</keyword>
<keyword evidence="4" id="KW-0560">Oxidoreductase</keyword>
<evidence type="ECO:0000256" key="1">
    <source>
        <dbReference type="ARBA" id="ARBA00001974"/>
    </source>
</evidence>
<evidence type="ECO:0000256" key="2">
    <source>
        <dbReference type="ARBA" id="ARBA00022630"/>
    </source>
</evidence>
<dbReference type="InterPro" id="IPR051820">
    <property type="entry name" value="FAD-binding_MO"/>
</dbReference>
<dbReference type="Proteomes" id="UP000054321">
    <property type="component" value="Unassembled WGS sequence"/>
</dbReference>
<dbReference type="InterPro" id="IPR036188">
    <property type="entry name" value="FAD/NAD-bd_sf"/>
</dbReference>
<dbReference type="PRINTS" id="PR00411">
    <property type="entry name" value="PNDRDTASEI"/>
</dbReference>
<dbReference type="GO" id="GO:0050660">
    <property type="term" value="F:flavin adenine dinucleotide binding"/>
    <property type="evidence" value="ECO:0007669"/>
    <property type="project" value="InterPro"/>
</dbReference>
<comment type="cofactor">
    <cofactor evidence="1">
        <name>FAD</name>
        <dbReference type="ChEBI" id="CHEBI:57692"/>
    </cofactor>
</comment>
<evidence type="ECO:0000313" key="6">
    <source>
        <dbReference type="EMBL" id="KIN06818.1"/>
    </source>
</evidence>
<dbReference type="PANTHER" id="PTHR43872">
    <property type="entry name" value="MONOOXYGENASE, PUTATIVE (AFU_ORTHOLOGUE AFUA_8G02570)-RELATED"/>
    <property type="match status" value="1"/>
</dbReference>
<dbReference type="Pfam" id="PF00743">
    <property type="entry name" value="FMO-like"/>
    <property type="match status" value="1"/>
</dbReference>
<protein>
    <recommendedName>
        <fullName evidence="8">FAD/NAD(P)-binding domain-containing protein</fullName>
    </recommendedName>
</protein>
<dbReference type="PANTHER" id="PTHR43872:SF1">
    <property type="entry name" value="MONOOXYGENASE, PUTATIVE (AFU_ORTHOLOGUE AFUA_8G02570)-RELATED"/>
    <property type="match status" value="1"/>
</dbReference>
<dbReference type="Pfam" id="PF13450">
    <property type="entry name" value="NAD_binding_8"/>
    <property type="match status" value="1"/>
</dbReference>
<organism evidence="6 7">
    <name type="scientific">Oidiodendron maius (strain Zn)</name>
    <dbReference type="NCBI Taxonomy" id="913774"/>
    <lineage>
        <taxon>Eukaryota</taxon>
        <taxon>Fungi</taxon>
        <taxon>Dikarya</taxon>
        <taxon>Ascomycota</taxon>
        <taxon>Pezizomycotina</taxon>
        <taxon>Leotiomycetes</taxon>
        <taxon>Leotiomycetes incertae sedis</taxon>
        <taxon>Myxotrichaceae</taxon>
        <taxon>Oidiodendron</taxon>
    </lineage>
</organism>
<keyword evidence="2" id="KW-0285">Flavoprotein</keyword>
<evidence type="ECO:0000256" key="4">
    <source>
        <dbReference type="ARBA" id="ARBA00023002"/>
    </source>
</evidence>
<dbReference type="AlphaFoldDB" id="A0A0C3DXI0"/>
<dbReference type="InParanoid" id="A0A0C3DXI0"/>
<evidence type="ECO:0000256" key="5">
    <source>
        <dbReference type="ARBA" id="ARBA00023033"/>
    </source>
</evidence>